<keyword evidence="3" id="KW-1185">Reference proteome</keyword>
<name>A0A085GCG5_9ENTR</name>
<dbReference type="SUPFAM" id="SSF69047">
    <property type="entry name" value="Hypothetical protein YjbJ"/>
    <property type="match status" value="1"/>
</dbReference>
<dbReference type="EMBL" id="JMPI01000030">
    <property type="protein sequence ID" value="KFC81410.1"/>
    <property type="molecule type" value="Genomic_DNA"/>
</dbReference>
<proteinExistence type="predicted"/>
<dbReference type="Proteomes" id="UP000028653">
    <property type="component" value="Unassembled WGS sequence"/>
</dbReference>
<sequence length="82" mass="8740">MFDKATDKINEAAGTARELYGKHAHNPDDQFKGAARKYASQASYAVRDATDNVRDQVSTNPIAGLAIAAAVGVVFGFLLGRK</sequence>
<evidence type="ECO:0000313" key="2">
    <source>
        <dbReference type="EMBL" id="KFC81410.1"/>
    </source>
</evidence>
<dbReference type="STRING" id="1006004.GBAG_2194"/>
<comment type="caution">
    <text evidence="2">The sequence shown here is derived from an EMBL/GenBank/DDBJ whole genome shotgun (WGS) entry which is preliminary data.</text>
</comment>
<protein>
    <submittedName>
        <fullName evidence="2">Uncharacterized DUF883 family protein</fullName>
    </submittedName>
</protein>
<dbReference type="AlphaFoldDB" id="A0A085GCG5"/>
<dbReference type="eggNOG" id="COG3237">
    <property type="taxonomic scope" value="Bacteria"/>
</dbReference>
<keyword evidence="1" id="KW-0812">Transmembrane</keyword>
<dbReference type="OrthoDB" id="6462367at2"/>
<organism evidence="2 3">
    <name type="scientific">Buttiauxella agrestis ATCC 33320</name>
    <dbReference type="NCBI Taxonomy" id="1006004"/>
    <lineage>
        <taxon>Bacteria</taxon>
        <taxon>Pseudomonadati</taxon>
        <taxon>Pseudomonadota</taxon>
        <taxon>Gammaproteobacteria</taxon>
        <taxon>Enterobacterales</taxon>
        <taxon>Enterobacteriaceae</taxon>
        <taxon>Buttiauxella</taxon>
    </lineage>
</organism>
<evidence type="ECO:0000256" key="1">
    <source>
        <dbReference type="SAM" id="Phobius"/>
    </source>
</evidence>
<keyword evidence="1" id="KW-1133">Transmembrane helix</keyword>
<reference evidence="2 3" key="1">
    <citation type="submission" date="2014-05" db="EMBL/GenBank/DDBJ databases">
        <title>ATOL: Assembling a taxonomically balanced genome-scale reconstruction of the evolutionary history of the Enterobacteriaceae.</title>
        <authorList>
            <person name="Plunkett G.III."/>
            <person name="Neeno-Eckwall E.C."/>
            <person name="Glasner J.D."/>
            <person name="Perna N.T."/>
        </authorList>
    </citation>
    <scope>NUCLEOTIDE SEQUENCE [LARGE SCALE GENOMIC DNA]</scope>
    <source>
        <strain evidence="2 3">ATCC 33320</strain>
    </source>
</reference>
<keyword evidence="1" id="KW-0472">Membrane</keyword>
<dbReference type="RefSeq" id="WP_034495843.1">
    <property type="nucleotide sequence ID" value="NZ_JMPI01000030.1"/>
</dbReference>
<evidence type="ECO:0000313" key="3">
    <source>
        <dbReference type="Proteomes" id="UP000028653"/>
    </source>
</evidence>
<feature type="transmembrane region" description="Helical" evidence="1">
    <location>
        <begin position="62"/>
        <end position="80"/>
    </location>
</feature>
<accession>A0A085GCG5</accession>
<dbReference type="InterPro" id="IPR036629">
    <property type="entry name" value="YjbJ_sf"/>
</dbReference>
<gene>
    <name evidence="2" type="ORF">GBAG_2194</name>
</gene>